<dbReference type="GO" id="GO:0022857">
    <property type="term" value="F:transmembrane transporter activity"/>
    <property type="evidence" value="ECO:0007669"/>
    <property type="project" value="InterPro"/>
</dbReference>
<proteinExistence type="predicted"/>
<feature type="transmembrane region" description="Helical" evidence="3">
    <location>
        <begin position="551"/>
        <end position="571"/>
    </location>
</feature>
<keyword evidence="3" id="KW-1133">Transmembrane helix</keyword>
<protein>
    <submittedName>
        <fullName evidence="4">Related to MFS transporter</fullName>
    </submittedName>
</protein>
<reference evidence="4" key="1">
    <citation type="submission" date="2023-11" db="EMBL/GenBank/DDBJ databases">
        <authorList>
            <person name="Alioto T."/>
            <person name="Alioto T."/>
            <person name="Gomez Garrido J."/>
        </authorList>
    </citation>
    <scope>NUCLEOTIDE SEQUENCE</scope>
</reference>
<evidence type="ECO:0000256" key="3">
    <source>
        <dbReference type="SAM" id="Phobius"/>
    </source>
</evidence>
<dbReference type="Pfam" id="PF07690">
    <property type="entry name" value="MFS_1"/>
    <property type="match status" value="1"/>
</dbReference>
<feature type="transmembrane region" description="Helical" evidence="3">
    <location>
        <begin position="21"/>
        <end position="45"/>
    </location>
</feature>
<feature type="transmembrane region" description="Helical" evidence="3">
    <location>
        <begin position="231"/>
        <end position="251"/>
    </location>
</feature>
<comment type="subcellular location">
    <subcellularLocation>
        <location evidence="1">Membrane</location>
        <topology evidence="1">Multi-pass membrane protein</topology>
    </subcellularLocation>
</comment>
<feature type="transmembrane region" description="Helical" evidence="3">
    <location>
        <begin position="271"/>
        <end position="290"/>
    </location>
</feature>
<feature type="transmembrane region" description="Helical" evidence="3">
    <location>
        <begin position="467"/>
        <end position="491"/>
    </location>
</feature>
<dbReference type="SUPFAM" id="SSF103473">
    <property type="entry name" value="MFS general substrate transporter"/>
    <property type="match status" value="2"/>
</dbReference>
<feature type="compositionally biased region" description="Polar residues" evidence="2">
    <location>
        <begin position="196"/>
        <end position="209"/>
    </location>
</feature>
<dbReference type="CDD" id="cd06174">
    <property type="entry name" value="MFS"/>
    <property type="match status" value="1"/>
</dbReference>
<evidence type="ECO:0000256" key="1">
    <source>
        <dbReference type="ARBA" id="ARBA00004141"/>
    </source>
</evidence>
<feature type="transmembrane region" description="Helical" evidence="3">
    <location>
        <begin position="85"/>
        <end position="106"/>
    </location>
</feature>
<feature type="region of interest" description="Disordered" evidence="2">
    <location>
        <begin position="196"/>
        <end position="222"/>
    </location>
</feature>
<feature type="region of interest" description="Disordered" evidence="2">
    <location>
        <begin position="141"/>
        <end position="184"/>
    </location>
</feature>
<feature type="transmembrane region" description="Helical" evidence="3">
    <location>
        <begin position="436"/>
        <end position="455"/>
    </location>
</feature>
<dbReference type="PANTHER" id="PTHR23524">
    <property type="entry name" value="TRANSPORTER, PUTATIVE (AFU_ORTHOLOGUE AFUA_8G04850)-RELATED"/>
    <property type="match status" value="1"/>
</dbReference>
<dbReference type="Proteomes" id="UP001296104">
    <property type="component" value="Unassembled WGS sequence"/>
</dbReference>
<keyword evidence="3" id="KW-0812">Transmembrane</keyword>
<dbReference type="GO" id="GO:0016020">
    <property type="term" value="C:membrane"/>
    <property type="evidence" value="ECO:0007669"/>
    <property type="project" value="UniProtKB-SubCell"/>
</dbReference>
<name>A0AAI8Z527_9PEZI</name>
<gene>
    <name evidence="4" type="ORF">LECACI_7A007750</name>
</gene>
<dbReference type="InterPro" id="IPR036259">
    <property type="entry name" value="MFS_trans_sf"/>
</dbReference>
<dbReference type="EMBL" id="CAVMBE010000066">
    <property type="protein sequence ID" value="CAK4032592.1"/>
    <property type="molecule type" value="Genomic_DNA"/>
</dbReference>
<accession>A0AAI8Z527</accession>
<comment type="caution">
    <text evidence="4">The sequence shown here is derived from an EMBL/GenBank/DDBJ whole genome shotgun (WGS) entry which is preliminary data.</text>
</comment>
<dbReference type="PANTHER" id="PTHR23524:SF1">
    <property type="entry name" value="MRH DOMAIN-CONTAINING PROTEIN-RELATED"/>
    <property type="match status" value="1"/>
</dbReference>
<feature type="transmembrane region" description="Helical" evidence="3">
    <location>
        <begin position="356"/>
        <end position="377"/>
    </location>
</feature>
<organism evidence="4 5">
    <name type="scientific">Lecanosticta acicola</name>
    <dbReference type="NCBI Taxonomy" id="111012"/>
    <lineage>
        <taxon>Eukaryota</taxon>
        <taxon>Fungi</taxon>
        <taxon>Dikarya</taxon>
        <taxon>Ascomycota</taxon>
        <taxon>Pezizomycotina</taxon>
        <taxon>Dothideomycetes</taxon>
        <taxon>Dothideomycetidae</taxon>
        <taxon>Mycosphaerellales</taxon>
        <taxon>Mycosphaerellaceae</taxon>
        <taxon>Lecanosticta</taxon>
    </lineage>
</organism>
<evidence type="ECO:0000256" key="2">
    <source>
        <dbReference type="SAM" id="MobiDB-lite"/>
    </source>
</evidence>
<sequence length="628" mass="65489">MSRISRLFPKLTVSALQATTYLLGIALFGISFLVFLNSSISFVVTEVIGQKSKVGDAVGTLTFADELVALVACPLWGLLSDRIGVRAVAVAGYCIVAISLVCLVQSTNVYPELLLGRLGFSVGGAACSTMVTAILPSMVAERSSDEDKQDEEQAPPNGNVARLQGEDRTGRSGSIGHATSPSVNSELTITPASWASASQRRNGAAQKNSSGDEDENETKDEFDKTAGTAQLAGLVGFFTGAGALVALAVFLPLPAYFQGGGYDQSKSVQASFYVVAAVAICVAIFIFIGLRNLPGEEKKNFSALLRPPYDETTRVGPGGHLHTILSPAPSYFLLAKEAIKLGFTDPAISLGYISGFVARASSVGISLFIPLFVNAYFVKEGLCKDNPGNLPDIKKECERAYKLAAALTGIGELAALICAPLFGWLGGRAARGKSEWPLLVASLAGVVGYVSFGLLRNPDAFHGDGGQWSFLAVILIGISQIGAIVCSLGLLGRGVNANTKSLAESRDDEPVTLRQDEAGPAEGQETVPLLLSAQAKPSGASIDRSRLKGSIAGIYSLAGGAGILLLTKLGGALFDSWTTGAPFYLMAIFNGILTIAIILIGGGSAVLRTQKGAAMSEVANTQTERDPP</sequence>
<keyword evidence="3" id="KW-0472">Membrane</keyword>
<feature type="transmembrane region" description="Helical" evidence="3">
    <location>
        <begin position="583"/>
        <end position="607"/>
    </location>
</feature>
<keyword evidence="5" id="KW-1185">Reference proteome</keyword>
<feature type="transmembrane region" description="Helical" evidence="3">
    <location>
        <begin position="118"/>
        <end position="139"/>
    </location>
</feature>
<feature type="transmembrane region" description="Helical" evidence="3">
    <location>
        <begin position="57"/>
        <end position="78"/>
    </location>
</feature>
<dbReference type="InterPro" id="IPR011701">
    <property type="entry name" value="MFS"/>
</dbReference>
<evidence type="ECO:0000313" key="5">
    <source>
        <dbReference type="Proteomes" id="UP001296104"/>
    </source>
</evidence>
<feature type="transmembrane region" description="Helical" evidence="3">
    <location>
        <begin position="403"/>
        <end position="424"/>
    </location>
</feature>
<dbReference type="AlphaFoldDB" id="A0AAI8Z527"/>
<dbReference type="Gene3D" id="1.20.1250.20">
    <property type="entry name" value="MFS general substrate transporter like domains"/>
    <property type="match status" value="2"/>
</dbReference>
<evidence type="ECO:0000313" key="4">
    <source>
        <dbReference type="EMBL" id="CAK4032592.1"/>
    </source>
</evidence>